<evidence type="ECO:0000313" key="13">
    <source>
        <dbReference type="EMBL" id="OIQ95689.1"/>
    </source>
</evidence>
<dbReference type="GO" id="GO:0009103">
    <property type="term" value="P:lipopolysaccharide biosynthetic process"/>
    <property type="evidence" value="ECO:0007669"/>
    <property type="project" value="UniProtKB-KW"/>
</dbReference>
<dbReference type="AlphaFoldDB" id="A0A1J5RIV6"/>
<evidence type="ECO:0000259" key="12">
    <source>
        <dbReference type="Pfam" id="PF00892"/>
    </source>
</evidence>
<dbReference type="EMBL" id="MLJW01000162">
    <property type="protein sequence ID" value="OIQ95689.1"/>
    <property type="molecule type" value="Genomic_DNA"/>
</dbReference>
<keyword evidence="3" id="KW-0444">Lipid biosynthesis</keyword>
<reference evidence="13" key="1">
    <citation type="submission" date="2016-10" db="EMBL/GenBank/DDBJ databases">
        <title>Sequence of Gallionella enrichment culture.</title>
        <authorList>
            <person name="Poehlein A."/>
            <person name="Muehling M."/>
            <person name="Daniel R."/>
        </authorList>
    </citation>
    <scope>NUCLEOTIDE SEQUENCE</scope>
</reference>
<evidence type="ECO:0000256" key="3">
    <source>
        <dbReference type="ARBA" id="ARBA00022516"/>
    </source>
</evidence>
<proteinExistence type="predicted"/>
<evidence type="ECO:0000256" key="10">
    <source>
        <dbReference type="ARBA" id="ARBA00023136"/>
    </source>
</evidence>
<gene>
    <name evidence="13" type="primary">arnE_10</name>
    <name evidence="13" type="ORF">GALL_223650</name>
</gene>
<keyword evidence="7" id="KW-0448">Lipopolysaccharide biosynthesis</keyword>
<keyword evidence="4" id="KW-0997">Cell inner membrane</keyword>
<dbReference type="PANTHER" id="PTHR30561">
    <property type="entry name" value="SMR FAMILY PROTON-DEPENDENT DRUG EFFLUX TRANSPORTER SUGE"/>
    <property type="match status" value="1"/>
</dbReference>
<protein>
    <submittedName>
        <fullName evidence="13">4-amino-4-deoxy-L-arabinose-phosphoundecaprenol flippase subunit ArnE</fullName>
    </submittedName>
</protein>
<dbReference type="Gene3D" id="1.10.3730.20">
    <property type="match status" value="1"/>
</dbReference>
<dbReference type="Pfam" id="PF00892">
    <property type="entry name" value="EamA"/>
    <property type="match status" value="1"/>
</dbReference>
<dbReference type="InterPro" id="IPR000620">
    <property type="entry name" value="EamA_dom"/>
</dbReference>
<comment type="caution">
    <text evidence="13">The sequence shown here is derived from an EMBL/GenBank/DDBJ whole genome shotgun (WGS) entry which is preliminary data.</text>
</comment>
<comment type="subcellular location">
    <subcellularLocation>
        <location evidence="1">Cell membrane</location>
        <topology evidence="1">Multi-pass membrane protein</topology>
    </subcellularLocation>
</comment>
<feature type="transmembrane region" description="Helical" evidence="11">
    <location>
        <begin position="53"/>
        <end position="75"/>
    </location>
</feature>
<accession>A0A1J5RIV6</accession>
<keyword evidence="9" id="KW-0443">Lipid metabolism</keyword>
<keyword evidence="2" id="KW-1003">Cell membrane</keyword>
<keyword evidence="6 11" id="KW-0812">Transmembrane</keyword>
<keyword evidence="10 11" id="KW-0472">Membrane</keyword>
<feature type="domain" description="EamA" evidence="12">
    <location>
        <begin position="34"/>
        <end position="125"/>
    </location>
</feature>
<name>A0A1J5RIV6_9ZZZZ</name>
<dbReference type="GO" id="GO:0022857">
    <property type="term" value="F:transmembrane transporter activity"/>
    <property type="evidence" value="ECO:0007669"/>
    <property type="project" value="InterPro"/>
</dbReference>
<evidence type="ECO:0000256" key="4">
    <source>
        <dbReference type="ARBA" id="ARBA00022519"/>
    </source>
</evidence>
<feature type="transmembrane region" description="Helical" evidence="11">
    <location>
        <begin position="82"/>
        <end position="102"/>
    </location>
</feature>
<dbReference type="InterPro" id="IPR000390">
    <property type="entry name" value="Small_drug/metabolite_transptr"/>
</dbReference>
<dbReference type="SUPFAM" id="SSF103481">
    <property type="entry name" value="Multidrug resistance efflux transporter EmrE"/>
    <property type="match status" value="1"/>
</dbReference>
<dbReference type="GO" id="GO:0005886">
    <property type="term" value="C:plasma membrane"/>
    <property type="evidence" value="ECO:0007669"/>
    <property type="project" value="UniProtKB-SubCell"/>
</dbReference>
<evidence type="ECO:0000256" key="11">
    <source>
        <dbReference type="SAM" id="Phobius"/>
    </source>
</evidence>
<organism evidence="13">
    <name type="scientific">mine drainage metagenome</name>
    <dbReference type="NCBI Taxonomy" id="410659"/>
    <lineage>
        <taxon>unclassified sequences</taxon>
        <taxon>metagenomes</taxon>
        <taxon>ecological metagenomes</taxon>
    </lineage>
</organism>
<evidence type="ECO:0000256" key="6">
    <source>
        <dbReference type="ARBA" id="ARBA00022692"/>
    </source>
</evidence>
<feature type="transmembrane region" description="Helical" evidence="11">
    <location>
        <begin position="108"/>
        <end position="125"/>
    </location>
</feature>
<sequence length="126" mass="13283">MSPKVVGLLLLLAAVTVESVAQMALKVGSAGGPGILALPFRHYANRFRVTASGVAWTALGVALYAVEILLYTLALHHLDVSVAFPVGSLCFVGVALLSRVFLGERLGRARWIGVLFILVGTIVITL</sequence>
<evidence type="ECO:0000256" key="7">
    <source>
        <dbReference type="ARBA" id="ARBA00022985"/>
    </source>
</evidence>
<evidence type="ECO:0000256" key="1">
    <source>
        <dbReference type="ARBA" id="ARBA00004651"/>
    </source>
</evidence>
<keyword evidence="8 11" id="KW-1133">Transmembrane helix</keyword>
<evidence type="ECO:0000256" key="2">
    <source>
        <dbReference type="ARBA" id="ARBA00022475"/>
    </source>
</evidence>
<keyword evidence="5" id="KW-0441">Lipid A biosynthesis</keyword>
<dbReference type="InterPro" id="IPR037185">
    <property type="entry name" value="EmrE-like"/>
</dbReference>
<evidence type="ECO:0000256" key="5">
    <source>
        <dbReference type="ARBA" id="ARBA00022556"/>
    </source>
</evidence>
<dbReference type="PANTHER" id="PTHR30561:SF9">
    <property type="entry name" value="4-AMINO-4-DEOXY-L-ARABINOSE-PHOSPHOUNDECAPRENOL FLIPPASE SUBUNIT ARNF-RELATED"/>
    <property type="match status" value="1"/>
</dbReference>
<evidence type="ECO:0000256" key="9">
    <source>
        <dbReference type="ARBA" id="ARBA00023098"/>
    </source>
</evidence>
<evidence type="ECO:0000256" key="8">
    <source>
        <dbReference type="ARBA" id="ARBA00022989"/>
    </source>
</evidence>